<dbReference type="Pfam" id="PF22178">
    <property type="entry name" value="Gp5_trimer_C"/>
    <property type="match status" value="1"/>
</dbReference>
<comment type="similarity">
    <text evidence="1">Belongs to the VgrG protein family.</text>
</comment>
<dbReference type="NCBIfam" id="TIGR03361">
    <property type="entry name" value="VI_Rhs_Vgr"/>
    <property type="match status" value="1"/>
</dbReference>
<feature type="domain" description="Gp5/Type VI secretion system Vgr protein OB-fold" evidence="2">
    <location>
        <begin position="381"/>
        <end position="446"/>
    </location>
</feature>
<dbReference type="InterPro" id="IPR037026">
    <property type="entry name" value="Vgr_OB-fold_dom_sf"/>
</dbReference>
<name>A0A1W1BV22_9ZZZZ</name>
<dbReference type="AlphaFoldDB" id="A0A1W1BV22"/>
<sequence length="647" mass="71436">MKKKLQKVNARFYLLTAQAPNTSVGVVDDSYSIQSISGHSSINDAYLYTVKFVSDDVLPIEKLADTDAYIKLQDENTPLRKRDIHGKIYKIEESGSVAKKYLYTATVVSPFYYLGLNNKLDSQNFPVRETCTQYNQSDAEFIMMLAEEEKFSINFNSSRLKSSTLESYTMILSNMNEHASILDEVLMGSYNRSKKFTPTSQTENFYDFESPSHNYLTEHGASVKDANLEDNITTSELRSEIKVQTIRDRLELLDDARAKDLNRYTKLNAIASYSPSELISGQSESLYTDDSLYVELNEKQTGKTISAVITSTSLTASFPNALDEHVDTQDKYSFNVSFTAIAANTPFIAAQAIVKPLISGIHTAIVSGGSADTPEGENTIDVDELGRIKVIFHFDNDKPTSAYVRLGTMFSGNNWGSQFLPRVNTEVIVSFINGDIDKPVIVGAVYNGNNKIPKDLPDSKTQSYIKTQSMPQHEDEEGYNELLFEDKNSEELLSLRAQKDYKLHAQHDSAINIDNDQVEEVGNDETITIGNDRTTDIGNNDSLTVSGNQTETVMMNKSESILIAKALSVGAGYQTSVGGAKNETVGLSSTEQVGVLKHIIAGKRFELSVGSSSLILNADGTIILQGKEISINGSKQVTINGKMVEIN</sequence>
<dbReference type="SUPFAM" id="SSF69349">
    <property type="entry name" value="Phage fibre proteins"/>
    <property type="match status" value="1"/>
</dbReference>
<reference evidence="4" key="1">
    <citation type="submission" date="2016-10" db="EMBL/GenBank/DDBJ databases">
        <authorList>
            <person name="de Groot N.N."/>
        </authorList>
    </citation>
    <scope>NUCLEOTIDE SEQUENCE</scope>
</reference>
<proteinExistence type="inferred from homology"/>
<dbReference type="EMBL" id="FPHF01000040">
    <property type="protein sequence ID" value="SFV57317.1"/>
    <property type="molecule type" value="Genomic_DNA"/>
</dbReference>
<evidence type="ECO:0000259" key="3">
    <source>
        <dbReference type="Pfam" id="PF22178"/>
    </source>
</evidence>
<evidence type="ECO:0000259" key="2">
    <source>
        <dbReference type="Pfam" id="PF04717"/>
    </source>
</evidence>
<evidence type="ECO:0000256" key="1">
    <source>
        <dbReference type="ARBA" id="ARBA00005558"/>
    </source>
</evidence>
<dbReference type="Pfam" id="PF04717">
    <property type="entry name" value="Phage_base_V"/>
    <property type="match status" value="1"/>
</dbReference>
<protein>
    <submittedName>
        <fullName evidence="4">VgrG protein</fullName>
    </submittedName>
</protein>
<dbReference type="InterPro" id="IPR054030">
    <property type="entry name" value="Gp5_Vgr_C"/>
</dbReference>
<dbReference type="Gene3D" id="2.30.110.50">
    <property type="match status" value="1"/>
</dbReference>
<organism evidence="4">
    <name type="scientific">hydrothermal vent metagenome</name>
    <dbReference type="NCBI Taxonomy" id="652676"/>
    <lineage>
        <taxon>unclassified sequences</taxon>
        <taxon>metagenomes</taxon>
        <taxon>ecological metagenomes</taxon>
    </lineage>
</organism>
<dbReference type="NCBIfam" id="TIGR01646">
    <property type="entry name" value="vgr_GE"/>
    <property type="match status" value="1"/>
</dbReference>
<dbReference type="Gene3D" id="2.40.50.230">
    <property type="entry name" value="Gp5 N-terminal domain"/>
    <property type="match status" value="1"/>
</dbReference>
<dbReference type="InterPro" id="IPR006533">
    <property type="entry name" value="T6SS_Vgr_RhsGE"/>
</dbReference>
<dbReference type="SUPFAM" id="SSF69255">
    <property type="entry name" value="gp5 N-terminal domain-like"/>
    <property type="match status" value="1"/>
</dbReference>
<gene>
    <name evidence="4" type="ORF">MNB_SM-4-292</name>
</gene>
<dbReference type="SUPFAM" id="SSF69279">
    <property type="entry name" value="Phage tail proteins"/>
    <property type="match status" value="1"/>
</dbReference>
<evidence type="ECO:0000313" key="4">
    <source>
        <dbReference type="EMBL" id="SFV57317.1"/>
    </source>
</evidence>
<accession>A0A1W1BV22</accession>
<dbReference type="InterPro" id="IPR006531">
    <property type="entry name" value="Gp5/Vgr_OB"/>
</dbReference>
<feature type="domain" description="Gp5/Type VI secretion system Vgr C-terminal trimerisation" evidence="3">
    <location>
        <begin position="463"/>
        <end position="576"/>
    </location>
</feature>
<dbReference type="InterPro" id="IPR017847">
    <property type="entry name" value="T6SS_RhsGE_Vgr_subset"/>
</dbReference>